<dbReference type="Gene3D" id="1.20.140.160">
    <property type="match status" value="1"/>
</dbReference>
<comment type="caution">
    <text evidence="2">The sequence shown here is derived from an EMBL/GenBank/DDBJ whole genome shotgun (WGS) entry which is preliminary data.</text>
</comment>
<sequence length="189" mass="22939">MYDSFDFVEKFVEHNSRVFEQPIIKSFFQDEHNFDLLKKTIENNDENSNDELNQRFIKFYMKFRLISYISVLSQRYTNYYDQKFRKHNEQNRLILDKPTSKDTSIIDLFPAKKESYRLYHGITDMVSDERIINAINDLPKKKQDILELNYINQFSIKEIAEHYEDSPQNISKHKQEAINKIKRKLRLQL</sequence>
<dbReference type="Proteomes" id="UP000321440">
    <property type="component" value="Unassembled WGS sequence"/>
</dbReference>
<protein>
    <recommendedName>
        <fullName evidence="1">RNA polymerase sigma factor 70 region 4 type 2 domain-containing protein</fullName>
    </recommendedName>
</protein>
<dbReference type="EMBL" id="BJYA01000027">
    <property type="protein sequence ID" value="GEN47195.1"/>
    <property type="molecule type" value="Genomic_DNA"/>
</dbReference>
<dbReference type="RefSeq" id="WP_146818668.1">
    <property type="nucleotide sequence ID" value="NZ_BJYA01000027.1"/>
</dbReference>
<evidence type="ECO:0000313" key="2">
    <source>
        <dbReference type="EMBL" id="GEN47195.1"/>
    </source>
</evidence>
<name>A0A511W7X6_9BACI</name>
<reference evidence="2 3" key="1">
    <citation type="submission" date="2019-07" db="EMBL/GenBank/DDBJ databases">
        <title>Whole genome shotgun sequence of Alkalibacillus haloalkaliphilus NBRC 103110.</title>
        <authorList>
            <person name="Hosoyama A."/>
            <person name="Uohara A."/>
            <person name="Ohji S."/>
            <person name="Ichikawa N."/>
        </authorList>
    </citation>
    <scope>NUCLEOTIDE SEQUENCE [LARGE SCALE GENOMIC DNA]</scope>
    <source>
        <strain evidence="2 3">NBRC 103110</strain>
    </source>
</reference>
<accession>A0A511W7X6</accession>
<proteinExistence type="predicted"/>
<dbReference type="GO" id="GO:0003677">
    <property type="term" value="F:DNA binding"/>
    <property type="evidence" value="ECO:0007669"/>
    <property type="project" value="InterPro"/>
</dbReference>
<gene>
    <name evidence="2" type="ORF">AHA02nite_29710</name>
</gene>
<keyword evidence="3" id="KW-1185">Reference proteome</keyword>
<dbReference type="AlphaFoldDB" id="A0A511W7X6"/>
<dbReference type="InterPro" id="IPR013324">
    <property type="entry name" value="RNA_pol_sigma_r3/r4-like"/>
</dbReference>
<dbReference type="Pfam" id="PF08281">
    <property type="entry name" value="Sigma70_r4_2"/>
    <property type="match status" value="1"/>
</dbReference>
<evidence type="ECO:0000313" key="3">
    <source>
        <dbReference type="Proteomes" id="UP000321440"/>
    </source>
</evidence>
<dbReference type="InterPro" id="IPR013249">
    <property type="entry name" value="RNA_pol_sigma70_r4_t2"/>
</dbReference>
<dbReference type="OrthoDB" id="2450987at2"/>
<dbReference type="GO" id="GO:0016987">
    <property type="term" value="F:sigma factor activity"/>
    <property type="evidence" value="ECO:0007669"/>
    <property type="project" value="InterPro"/>
</dbReference>
<organism evidence="2 3">
    <name type="scientific">Alkalibacillus haloalkaliphilus</name>
    <dbReference type="NCBI Taxonomy" id="94136"/>
    <lineage>
        <taxon>Bacteria</taxon>
        <taxon>Bacillati</taxon>
        <taxon>Bacillota</taxon>
        <taxon>Bacilli</taxon>
        <taxon>Bacillales</taxon>
        <taxon>Bacillaceae</taxon>
        <taxon>Alkalibacillus</taxon>
    </lineage>
</organism>
<dbReference type="GO" id="GO:0006352">
    <property type="term" value="P:DNA-templated transcription initiation"/>
    <property type="evidence" value="ECO:0007669"/>
    <property type="project" value="InterPro"/>
</dbReference>
<evidence type="ECO:0000259" key="1">
    <source>
        <dbReference type="Pfam" id="PF08281"/>
    </source>
</evidence>
<dbReference type="SUPFAM" id="SSF88659">
    <property type="entry name" value="Sigma3 and sigma4 domains of RNA polymerase sigma factors"/>
    <property type="match status" value="1"/>
</dbReference>
<feature type="domain" description="RNA polymerase sigma factor 70 region 4 type 2" evidence="1">
    <location>
        <begin position="129"/>
        <end position="178"/>
    </location>
</feature>